<dbReference type="InterPro" id="IPR036199">
    <property type="entry name" value="Gp10_sf"/>
</dbReference>
<evidence type="ECO:0000313" key="1">
    <source>
        <dbReference type="EMBL" id="QDH50339.1"/>
    </source>
</evidence>
<proteinExistence type="predicted"/>
<dbReference type="Gene3D" id="3.30.1350.20">
    <property type="entry name" value="Bacteriophage PHI-29 conector. Domain 3"/>
    <property type="match status" value="1"/>
</dbReference>
<organism evidence="1 2">
    <name type="scientific">Bacillus phage Karezi</name>
    <dbReference type="NCBI Taxonomy" id="2591398"/>
    <lineage>
        <taxon>Viruses</taxon>
        <taxon>Duplodnaviria</taxon>
        <taxon>Heunggongvirae</taxon>
        <taxon>Uroviricota</taxon>
        <taxon>Caudoviricetes</taxon>
        <taxon>Salasmaviridae</taxon>
        <taxon>Tatarstanvirinae</taxon>
        <taxon>Karezivirus</taxon>
        <taxon>Karezivirus karezi</taxon>
    </lineage>
</organism>
<reference evidence="1 2" key="1">
    <citation type="submission" date="2019-06" db="EMBL/GenBank/DDBJ databases">
        <authorList>
            <person name="Sanders K."/>
            <person name="Barth R."/>
            <person name="Bowles K."/>
            <person name="Glasgow G."/>
            <person name="Gloe M."/>
            <person name="Lewis H."/>
            <person name="McGough T."/>
            <person name="Nutbrown S."/>
            <person name="Romulus S."/>
            <person name="Sergiano J."/>
            <person name="Shin D."/>
            <person name="Suresh M."/>
            <person name="Johnson A."/>
            <person name="Temple L."/>
        </authorList>
    </citation>
    <scope>NUCLEOTIDE SEQUENCE [LARGE SCALE GENOMIC DNA]</scope>
</reference>
<name>A0A514AAQ6_9CAUD</name>
<sequence>MKQNYRSIEEVQRSRNHMWFRTYQRYLYNLAYQMFEWEGLPETIDPIFLEKQLHQRGFISIYKDDMLGFIAAQGTLSGQLNIYNKPVRYQATAPQYQKNFPLYWYGLPSGNATETHGVVIYNNYEVLPTLNILDLYAYTLSEIKETIRINQNAQKTPVILSGNDKTILSLKQIYNKWEGNIPMILADENFDPESIKAINTGAPYVADKLTTLFNDNWNEAMTMLGQSNANTDKKERLITSEVEANDDQIESSANIYLAPREEACDLLNEYYGLNVSVRLRKKDEVSENGTLHNALTSDDRVGNSVSNRFNKG</sequence>
<protein>
    <submittedName>
        <fullName evidence="1">Upper collar protein</fullName>
    </submittedName>
</protein>
<dbReference type="Gene3D" id="2.40.500.10">
    <property type="entry name" value="Upper collar protein gp10 (connector protein)"/>
    <property type="match status" value="1"/>
</dbReference>
<dbReference type="Gene3D" id="1.10.246.30">
    <property type="match status" value="1"/>
</dbReference>
<dbReference type="EMBL" id="MN082625">
    <property type="protein sequence ID" value="QDH50339.1"/>
    <property type="molecule type" value="Genomic_DNA"/>
</dbReference>
<dbReference type="InterPro" id="IPR008016">
    <property type="entry name" value="Gp10"/>
</dbReference>
<evidence type="ECO:0000313" key="2">
    <source>
        <dbReference type="Proteomes" id="UP000317352"/>
    </source>
</evidence>
<keyword evidence="2" id="KW-1185">Reference proteome</keyword>
<gene>
    <name evidence="1" type="ORF">KAREZI_18</name>
</gene>
<dbReference type="Pfam" id="PF05352">
    <property type="entry name" value="Phage_connector"/>
    <property type="match status" value="1"/>
</dbReference>
<accession>A0A514AAQ6</accession>
<dbReference type="SUPFAM" id="SSF56826">
    <property type="entry name" value="Upper collar protein gp10 (connector protein)"/>
    <property type="match status" value="1"/>
</dbReference>
<dbReference type="Proteomes" id="UP000317352">
    <property type="component" value="Genome"/>
</dbReference>